<gene>
    <name evidence="2" type="ORF">J2X07_003649</name>
</gene>
<evidence type="ECO:0000313" key="3">
    <source>
        <dbReference type="Proteomes" id="UP001258181"/>
    </source>
</evidence>
<accession>A0ABU1U5D4</accession>
<dbReference type="Pfam" id="PF08378">
    <property type="entry name" value="NERD"/>
    <property type="match status" value="1"/>
</dbReference>
<dbReference type="Proteomes" id="UP001258181">
    <property type="component" value="Unassembled WGS sequence"/>
</dbReference>
<organism evidence="2 3">
    <name type="scientific">Fictibacillus barbaricus</name>
    <dbReference type="NCBI Taxonomy" id="182136"/>
    <lineage>
        <taxon>Bacteria</taxon>
        <taxon>Bacillati</taxon>
        <taxon>Bacillota</taxon>
        <taxon>Bacilli</taxon>
        <taxon>Bacillales</taxon>
        <taxon>Fictibacillaceae</taxon>
        <taxon>Fictibacillus</taxon>
    </lineage>
</organism>
<dbReference type="PROSITE" id="PS50965">
    <property type="entry name" value="NERD"/>
    <property type="match status" value="1"/>
</dbReference>
<feature type="domain" description="NERD" evidence="1">
    <location>
        <begin position="27"/>
        <end position="143"/>
    </location>
</feature>
<comment type="caution">
    <text evidence="2">The sequence shown here is derived from an EMBL/GenBank/DDBJ whole genome shotgun (WGS) entry which is preliminary data.</text>
</comment>
<protein>
    <recommendedName>
        <fullName evidence="1">NERD domain-containing protein</fullName>
    </recommendedName>
</protein>
<dbReference type="RefSeq" id="WP_310261950.1">
    <property type="nucleotide sequence ID" value="NZ_JAVDWA010000009.1"/>
</dbReference>
<reference evidence="2 3" key="1">
    <citation type="submission" date="2023-07" db="EMBL/GenBank/DDBJ databases">
        <title>Sorghum-associated microbial communities from plants grown in Nebraska, USA.</title>
        <authorList>
            <person name="Schachtman D."/>
        </authorList>
    </citation>
    <scope>NUCLEOTIDE SEQUENCE [LARGE SCALE GENOMIC DNA]</scope>
    <source>
        <strain evidence="2 3">BE211</strain>
    </source>
</reference>
<keyword evidence="3" id="KW-1185">Reference proteome</keyword>
<dbReference type="InterPro" id="IPR011528">
    <property type="entry name" value="NERD"/>
</dbReference>
<dbReference type="EMBL" id="JAVDWA010000009">
    <property type="protein sequence ID" value="MDR7074652.1"/>
    <property type="molecule type" value="Genomic_DNA"/>
</dbReference>
<name>A0ABU1U5D4_9BACL</name>
<evidence type="ECO:0000259" key="1">
    <source>
        <dbReference type="PROSITE" id="PS50965"/>
    </source>
</evidence>
<evidence type="ECO:0000313" key="2">
    <source>
        <dbReference type="EMBL" id="MDR7074652.1"/>
    </source>
</evidence>
<proteinExistence type="predicted"/>
<sequence length="311" mass="36443">MSALANRLPLTHIKKQEILEDLRNFTSGFKGEQSLEFFYRYLPKDQFQLLHGIRIEYDDFHFQMDSLIVTPSFILNLEIKNWGGNIYFDDRFSQVIRTLDGKQQSFTNPIEQVKRQNYHLSQLLLQHKFRSIPVEHLVIMTNPNVIIEASSTYKEAYKSVIKSHVLQKKFQEFTHLYETPIFSSKQTKKFIKLLSKLHCEYNPDVCEKYQITKDELITGVLCPSCDHSVMNYVKGNWWCSICSFKSKTTHIYALKDYALLISSMITNQECRNFLLLDSRSKTNHLLYALNLPSTGSTKSRQYDLAPLIKEK</sequence>